<reference evidence="6" key="1">
    <citation type="submission" date="2023-07" db="EMBL/GenBank/DDBJ databases">
        <title>30 novel species of actinomycetes from the DSMZ collection.</title>
        <authorList>
            <person name="Nouioui I."/>
        </authorList>
    </citation>
    <scope>NUCLEOTIDE SEQUENCE [LARGE SCALE GENOMIC DNA]</scope>
    <source>
        <strain evidence="6">DSM 44915</strain>
    </source>
</reference>
<protein>
    <submittedName>
        <fullName evidence="5">DEDDh family exonuclease</fullName>
    </submittedName>
</protein>
<dbReference type="PANTHER" id="PTHR30231:SF4">
    <property type="entry name" value="PROTEIN NEN2"/>
    <property type="match status" value="1"/>
</dbReference>
<evidence type="ECO:0000256" key="1">
    <source>
        <dbReference type="ARBA" id="ARBA00022722"/>
    </source>
</evidence>
<dbReference type="Gene3D" id="3.30.420.10">
    <property type="entry name" value="Ribonuclease H-like superfamily/Ribonuclease H"/>
    <property type="match status" value="1"/>
</dbReference>
<gene>
    <name evidence="5" type="ORF">RM844_02710</name>
</gene>
<keyword evidence="6" id="KW-1185">Reference proteome</keyword>
<dbReference type="SMART" id="SM00479">
    <property type="entry name" value="EXOIII"/>
    <property type="match status" value="1"/>
</dbReference>
<dbReference type="SUPFAM" id="SSF53098">
    <property type="entry name" value="Ribonuclease H-like"/>
    <property type="match status" value="1"/>
</dbReference>
<organism evidence="5 6">
    <name type="scientific">Streptomyces chisholmiae</name>
    <dbReference type="NCBI Taxonomy" id="3075540"/>
    <lineage>
        <taxon>Bacteria</taxon>
        <taxon>Bacillati</taxon>
        <taxon>Actinomycetota</taxon>
        <taxon>Actinomycetes</taxon>
        <taxon>Kitasatosporales</taxon>
        <taxon>Streptomycetaceae</taxon>
        <taxon>Streptomyces</taxon>
    </lineage>
</organism>
<dbReference type="Pfam" id="PF00929">
    <property type="entry name" value="RNase_T"/>
    <property type="match status" value="1"/>
</dbReference>
<proteinExistence type="predicted"/>
<evidence type="ECO:0000256" key="3">
    <source>
        <dbReference type="ARBA" id="ARBA00022839"/>
    </source>
</evidence>
<evidence type="ECO:0000259" key="4">
    <source>
        <dbReference type="SMART" id="SM00479"/>
    </source>
</evidence>
<evidence type="ECO:0000313" key="5">
    <source>
        <dbReference type="EMBL" id="MDT0265196.1"/>
    </source>
</evidence>
<dbReference type="NCBIfam" id="TIGR00573">
    <property type="entry name" value="dnaq"/>
    <property type="match status" value="1"/>
</dbReference>
<dbReference type="InterPro" id="IPR006054">
    <property type="entry name" value="DnaQ"/>
</dbReference>
<feature type="domain" description="Exonuclease" evidence="4">
    <location>
        <begin position="22"/>
        <end position="186"/>
    </location>
</feature>
<dbReference type="InterPro" id="IPR036420">
    <property type="entry name" value="BRCT_dom_sf"/>
</dbReference>
<dbReference type="EMBL" id="JAVREO010000001">
    <property type="protein sequence ID" value="MDT0265196.1"/>
    <property type="molecule type" value="Genomic_DNA"/>
</dbReference>
<comment type="caution">
    <text evidence="5">The sequence shown here is derived from an EMBL/GenBank/DDBJ whole genome shotgun (WGS) entry which is preliminary data.</text>
</comment>
<keyword evidence="2" id="KW-0378">Hydrolase</keyword>
<evidence type="ECO:0000313" key="6">
    <source>
        <dbReference type="Proteomes" id="UP001183410"/>
    </source>
</evidence>
<dbReference type="SUPFAM" id="SSF52113">
    <property type="entry name" value="BRCT domain"/>
    <property type="match status" value="1"/>
</dbReference>
<dbReference type="InterPro" id="IPR036397">
    <property type="entry name" value="RNaseH_sf"/>
</dbReference>
<name>A0ABU2JJN3_9ACTN</name>
<dbReference type="CDD" id="cd06127">
    <property type="entry name" value="DEDDh"/>
    <property type="match status" value="1"/>
</dbReference>
<dbReference type="NCBIfam" id="NF004719">
    <property type="entry name" value="PRK06063.1"/>
    <property type="match status" value="1"/>
</dbReference>
<accession>A0ABU2JJN3</accession>
<dbReference type="InterPro" id="IPR012337">
    <property type="entry name" value="RNaseH-like_sf"/>
</dbReference>
<dbReference type="InterPro" id="IPR001357">
    <property type="entry name" value="BRCT_dom"/>
</dbReference>
<keyword evidence="1" id="KW-0540">Nuclease</keyword>
<dbReference type="PANTHER" id="PTHR30231">
    <property type="entry name" value="DNA POLYMERASE III SUBUNIT EPSILON"/>
    <property type="match status" value="1"/>
</dbReference>
<sequence>MVDLPPQRTTHDGPWPAGYPSGFAVVDVETTGLASHDRIVSAAVYRLTARGEVEDHWYSPVNPQRDPGPVWIHGLTSEVLAGAPLFAEVVDELAERLADRVLVAHNAVFDWTMLAREFARAGRTPPVRERLCTIRLAKELALPLPNHKLETLVGHFGVAQRQAHHALDDARVLAEAFLPSLHEAASRRLPLPLHPCRPITEWAEGPSAGARRGAGQAAGAWRGWRAPRRRPACPYPNPGRYEPGGRLVQGMRVAFSGDTSIDRELLEDQAYEAGLHVATSISRLTSLLVTNTPESTTSKVARARVHGTPILDEAAFTHLLRDVAPAPGQ</sequence>
<keyword evidence="3 5" id="KW-0269">Exonuclease</keyword>
<evidence type="ECO:0000256" key="2">
    <source>
        <dbReference type="ARBA" id="ARBA00022801"/>
    </source>
</evidence>
<dbReference type="InterPro" id="IPR013520">
    <property type="entry name" value="Ribonucl_H"/>
</dbReference>
<dbReference type="GO" id="GO:0004527">
    <property type="term" value="F:exonuclease activity"/>
    <property type="evidence" value="ECO:0007669"/>
    <property type="project" value="UniProtKB-KW"/>
</dbReference>
<dbReference type="Pfam" id="PF00533">
    <property type="entry name" value="BRCT"/>
    <property type="match status" value="1"/>
</dbReference>
<dbReference type="Gene3D" id="3.40.50.10190">
    <property type="entry name" value="BRCT domain"/>
    <property type="match status" value="1"/>
</dbReference>
<dbReference type="RefSeq" id="WP_311664353.1">
    <property type="nucleotide sequence ID" value="NZ_JAVREO010000001.1"/>
</dbReference>
<dbReference type="Proteomes" id="UP001183410">
    <property type="component" value="Unassembled WGS sequence"/>
</dbReference>